<dbReference type="WBParaSite" id="JU765_v2.g2516.t1">
    <property type="protein sequence ID" value="JU765_v2.g2516.t1"/>
    <property type="gene ID" value="JU765_v2.g2516"/>
</dbReference>
<reference evidence="2" key="1">
    <citation type="submission" date="2022-11" db="UniProtKB">
        <authorList>
            <consortium name="WormBaseParasite"/>
        </authorList>
    </citation>
    <scope>IDENTIFICATION</scope>
</reference>
<organism evidence="1 2">
    <name type="scientific">Panagrolaimus sp. JU765</name>
    <dbReference type="NCBI Taxonomy" id="591449"/>
    <lineage>
        <taxon>Eukaryota</taxon>
        <taxon>Metazoa</taxon>
        <taxon>Ecdysozoa</taxon>
        <taxon>Nematoda</taxon>
        <taxon>Chromadorea</taxon>
        <taxon>Rhabditida</taxon>
        <taxon>Tylenchina</taxon>
        <taxon>Panagrolaimomorpha</taxon>
        <taxon>Panagrolaimoidea</taxon>
        <taxon>Panagrolaimidae</taxon>
        <taxon>Panagrolaimus</taxon>
    </lineage>
</organism>
<accession>A0AC34R0Z6</accession>
<evidence type="ECO:0000313" key="2">
    <source>
        <dbReference type="WBParaSite" id="JU765_v2.g2516.t1"/>
    </source>
</evidence>
<name>A0AC34R0Z6_9BILA</name>
<evidence type="ECO:0000313" key="1">
    <source>
        <dbReference type="Proteomes" id="UP000887576"/>
    </source>
</evidence>
<sequence length="218" mass="24667">MLLPMIFDGVFDSPMKYQRKRDPFLDIFDDEAPAMKLRRSENIPKTDDYILKIDCRGYSIDELKIDVDNDILIVEGRMFAGDISTPSGTLERNFIRKIQIPEDVIRETLKSEFKDGKLIITAQKKVPEPKKINGKLIITAQKKVPEPKKISIPINFVKKDVPTPPPTPVKSTEALKPKPEDSPAKKDSETTEKTCANCQCEKKLAPSDNPEVVVEVEE</sequence>
<proteinExistence type="predicted"/>
<dbReference type="Proteomes" id="UP000887576">
    <property type="component" value="Unplaced"/>
</dbReference>
<protein>
    <submittedName>
        <fullName evidence="2">SHSP domain-containing protein</fullName>
    </submittedName>
</protein>